<gene>
    <name evidence="3" type="ORF">BT67DRAFT_446294</name>
</gene>
<protein>
    <recommendedName>
        <fullName evidence="2">Aminoglycoside phosphotransferase domain-containing protein</fullName>
    </recommendedName>
</protein>
<dbReference type="CDD" id="cd05120">
    <property type="entry name" value="APH_ChoK_like"/>
    <property type="match status" value="1"/>
</dbReference>
<name>A0AAN6ZH13_9PEZI</name>
<dbReference type="AlphaFoldDB" id="A0AAN6ZH13"/>
<evidence type="ECO:0000256" key="1">
    <source>
        <dbReference type="SAM" id="MobiDB-lite"/>
    </source>
</evidence>
<dbReference type="EMBL" id="MU853401">
    <property type="protein sequence ID" value="KAK4138112.1"/>
    <property type="molecule type" value="Genomic_DNA"/>
</dbReference>
<keyword evidence="4" id="KW-1185">Reference proteome</keyword>
<dbReference type="SUPFAM" id="SSF56112">
    <property type="entry name" value="Protein kinase-like (PK-like)"/>
    <property type="match status" value="1"/>
</dbReference>
<evidence type="ECO:0000313" key="3">
    <source>
        <dbReference type="EMBL" id="KAK4138112.1"/>
    </source>
</evidence>
<proteinExistence type="predicted"/>
<evidence type="ECO:0000259" key="2">
    <source>
        <dbReference type="Pfam" id="PF01636"/>
    </source>
</evidence>
<dbReference type="InterPro" id="IPR002575">
    <property type="entry name" value="Aminoglycoside_PTrfase"/>
</dbReference>
<dbReference type="Gene3D" id="3.90.1200.10">
    <property type="match status" value="1"/>
</dbReference>
<dbReference type="InterPro" id="IPR011009">
    <property type="entry name" value="Kinase-like_dom_sf"/>
</dbReference>
<dbReference type="PANTHER" id="PTHR21310">
    <property type="entry name" value="AMINOGLYCOSIDE PHOSPHOTRANSFERASE-RELATED-RELATED"/>
    <property type="match status" value="1"/>
</dbReference>
<dbReference type="Proteomes" id="UP001304895">
    <property type="component" value="Unassembled WGS sequence"/>
</dbReference>
<dbReference type="Pfam" id="PF01636">
    <property type="entry name" value="APH"/>
    <property type="match status" value="1"/>
</dbReference>
<dbReference type="InterPro" id="IPR051678">
    <property type="entry name" value="AGP_Transferase"/>
</dbReference>
<feature type="domain" description="Aminoglycoside phosphotransferase" evidence="2">
    <location>
        <begin position="49"/>
        <end position="199"/>
    </location>
</feature>
<feature type="region of interest" description="Disordered" evidence="1">
    <location>
        <begin position="249"/>
        <end position="290"/>
    </location>
</feature>
<dbReference type="PANTHER" id="PTHR21310:SF15">
    <property type="entry name" value="AMINOGLYCOSIDE PHOSPHOTRANSFERASE DOMAIN-CONTAINING PROTEIN"/>
    <property type="match status" value="1"/>
</dbReference>
<reference evidence="3" key="1">
    <citation type="journal article" date="2023" name="Mol. Phylogenet. Evol.">
        <title>Genome-scale phylogeny and comparative genomics of the fungal order Sordariales.</title>
        <authorList>
            <person name="Hensen N."/>
            <person name="Bonometti L."/>
            <person name="Westerberg I."/>
            <person name="Brannstrom I.O."/>
            <person name="Guillou S."/>
            <person name="Cros-Aarteil S."/>
            <person name="Calhoun S."/>
            <person name="Haridas S."/>
            <person name="Kuo A."/>
            <person name="Mondo S."/>
            <person name="Pangilinan J."/>
            <person name="Riley R."/>
            <person name="LaButti K."/>
            <person name="Andreopoulos B."/>
            <person name="Lipzen A."/>
            <person name="Chen C."/>
            <person name="Yan M."/>
            <person name="Daum C."/>
            <person name="Ng V."/>
            <person name="Clum A."/>
            <person name="Steindorff A."/>
            <person name="Ohm R.A."/>
            <person name="Martin F."/>
            <person name="Silar P."/>
            <person name="Natvig D.O."/>
            <person name="Lalanne C."/>
            <person name="Gautier V."/>
            <person name="Ament-Velasquez S.L."/>
            <person name="Kruys A."/>
            <person name="Hutchinson M.I."/>
            <person name="Powell A.J."/>
            <person name="Barry K."/>
            <person name="Miller A.N."/>
            <person name="Grigoriev I.V."/>
            <person name="Debuchy R."/>
            <person name="Gladieux P."/>
            <person name="Hiltunen Thoren M."/>
            <person name="Johannesson H."/>
        </authorList>
    </citation>
    <scope>NUCLEOTIDE SEQUENCE</scope>
    <source>
        <strain evidence="3">CBS 123565</strain>
    </source>
</reference>
<comment type="caution">
    <text evidence="3">The sequence shown here is derived from an EMBL/GenBank/DDBJ whole genome shotgun (WGS) entry which is preliminary data.</text>
</comment>
<evidence type="ECO:0000313" key="4">
    <source>
        <dbReference type="Proteomes" id="UP001304895"/>
    </source>
</evidence>
<organism evidence="3 4">
    <name type="scientific">Trichocladium antarcticum</name>
    <dbReference type="NCBI Taxonomy" id="1450529"/>
    <lineage>
        <taxon>Eukaryota</taxon>
        <taxon>Fungi</taxon>
        <taxon>Dikarya</taxon>
        <taxon>Ascomycota</taxon>
        <taxon>Pezizomycotina</taxon>
        <taxon>Sordariomycetes</taxon>
        <taxon>Sordariomycetidae</taxon>
        <taxon>Sordariales</taxon>
        <taxon>Chaetomiaceae</taxon>
        <taxon>Trichocladium</taxon>
    </lineage>
</organism>
<reference evidence="3" key="2">
    <citation type="submission" date="2023-05" db="EMBL/GenBank/DDBJ databases">
        <authorList>
            <consortium name="Lawrence Berkeley National Laboratory"/>
            <person name="Steindorff A."/>
            <person name="Hensen N."/>
            <person name="Bonometti L."/>
            <person name="Westerberg I."/>
            <person name="Brannstrom I.O."/>
            <person name="Guillou S."/>
            <person name="Cros-Aarteil S."/>
            <person name="Calhoun S."/>
            <person name="Haridas S."/>
            <person name="Kuo A."/>
            <person name="Mondo S."/>
            <person name="Pangilinan J."/>
            <person name="Riley R."/>
            <person name="Labutti K."/>
            <person name="Andreopoulos B."/>
            <person name="Lipzen A."/>
            <person name="Chen C."/>
            <person name="Yanf M."/>
            <person name="Daum C."/>
            <person name="Ng V."/>
            <person name="Clum A."/>
            <person name="Ohm R."/>
            <person name="Martin F."/>
            <person name="Silar P."/>
            <person name="Natvig D."/>
            <person name="Lalanne C."/>
            <person name="Gautier V."/>
            <person name="Ament-Velasquez S.L."/>
            <person name="Kruys A."/>
            <person name="Hutchinson M.I."/>
            <person name="Powell A.J."/>
            <person name="Barry K."/>
            <person name="Miller A.N."/>
            <person name="Grigoriev I.V."/>
            <person name="Debuchy R."/>
            <person name="Gladieux P."/>
            <person name="Thoren M.H."/>
            <person name="Johannesson H."/>
        </authorList>
    </citation>
    <scope>NUCLEOTIDE SEQUENCE</scope>
    <source>
        <strain evidence="3">CBS 123565</strain>
    </source>
</reference>
<sequence>MPPPNFLHENREPGCWAVLADRKFFFLGKLFVKRTLRRHEWSDLGDNYILTPSAALPQRFRTDVAIQQYLRERTNIPLPAFVSVFEDDGAMYLAMEFVQGVRMEELSEQDRKVVEKELLQHIETLKSLRSDTPGVPGEPLMIAPQRVCDFHWKYHSAWRPRDDVKGDFVFCHNDLGQHNVLVDPKTLKITAIIDWEFGGFWPEWFERPFWMRRGNSYALEGEEDDTKRCREWLMANCEEVEQPHLPTFQDKLNSMPRAPKDSDDNPSSQKGAEPTSQKRRAGPVVITRYM</sequence>
<accession>A0AAN6ZH13</accession>